<keyword evidence="4" id="KW-1185">Reference proteome</keyword>
<accession>W7XCY0</accession>
<evidence type="ECO:0000313" key="4">
    <source>
        <dbReference type="Proteomes" id="UP000009168"/>
    </source>
</evidence>
<protein>
    <submittedName>
        <fullName evidence="3">DnaK protein</fullName>
    </submittedName>
</protein>
<dbReference type="AlphaFoldDB" id="W7XCY0"/>
<feature type="region of interest" description="Disordered" evidence="1">
    <location>
        <begin position="1"/>
        <end position="47"/>
    </location>
</feature>
<dbReference type="GO" id="GO:0005085">
    <property type="term" value="F:guanyl-nucleotide exchange factor activity"/>
    <property type="evidence" value="ECO:0007669"/>
    <property type="project" value="InterPro"/>
</dbReference>
<dbReference type="InterPro" id="IPR045046">
    <property type="entry name" value="Vps9-like"/>
</dbReference>
<dbReference type="EMBL" id="GG662758">
    <property type="protein sequence ID" value="EWS75312.1"/>
    <property type="molecule type" value="Genomic_DNA"/>
</dbReference>
<dbReference type="SUPFAM" id="SSF109993">
    <property type="entry name" value="VPS9 domain"/>
    <property type="match status" value="1"/>
</dbReference>
<evidence type="ECO:0000313" key="3">
    <source>
        <dbReference type="EMBL" id="EWS75312.1"/>
    </source>
</evidence>
<dbReference type="Gene3D" id="1.20.1050.80">
    <property type="entry name" value="VPS9 domain"/>
    <property type="match status" value="1"/>
</dbReference>
<dbReference type="OrthoDB" id="290281at2759"/>
<evidence type="ECO:0000256" key="1">
    <source>
        <dbReference type="SAM" id="MobiDB-lite"/>
    </source>
</evidence>
<proteinExistence type="predicted"/>
<dbReference type="InterPro" id="IPR003123">
    <property type="entry name" value="VPS9"/>
</dbReference>
<organism evidence="3 4">
    <name type="scientific">Tetrahymena thermophila (strain SB210)</name>
    <dbReference type="NCBI Taxonomy" id="312017"/>
    <lineage>
        <taxon>Eukaryota</taxon>
        <taxon>Sar</taxon>
        <taxon>Alveolata</taxon>
        <taxon>Ciliophora</taxon>
        <taxon>Intramacronucleata</taxon>
        <taxon>Oligohymenophorea</taxon>
        <taxon>Hymenostomatida</taxon>
        <taxon>Tetrahymenina</taxon>
        <taxon>Tetrahymenidae</taxon>
        <taxon>Tetrahymena</taxon>
    </lineage>
</organism>
<dbReference type="Pfam" id="PF02204">
    <property type="entry name" value="VPS9"/>
    <property type="match status" value="1"/>
</dbReference>
<dbReference type="Proteomes" id="UP000009168">
    <property type="component" value="Unassembled WGS sequence"/>
</dbReference>
<dbReference type="SMART" id="SM00167">
    <property type="entry name" value="VPS9"/>
    <property type="match status" value="1"/>
</dbReference>
<dbReference type="GO" id="GO:0005829">
    <property type="term" value="C:cytosol"/>
    <property type="evidence" value="ECO:0007669"/>
    <property type="project" value="TreeGrafter"/>
</dbReference>
<gene>
    <name evidence="3" type="ORF">TTHERM_000895611</name>
</gene>
<feature type="compositionally biased region" description="Low complexity" evidence="1">
    <location>
        <begin position="31"/>
        <end position="47"/>
    </location>
</feature>
<dbReference type="GO" id="GO:0031267">
    <property type="term" value="F:small GTPase binding"/>
    <property type="evidence" value="ECO:0007669"/>
    <property type="project" value="TreeGrafter"/>
</dbReference>
<dbReference type="PANTHER" id="PTHR23101">
    <property type="entry name" value="RAB GDP/GTP EXCHANGE FACTOR"/>
    <property type="match status" value="1"/>
</dbReference>
<feature type="domain" description="VPS9" evidence="2">
    <location>
        <begin position="197"/>
        <end position="337"/>
    </location>
</feature>
<name>W7XCY0_TETTS</name>
<dbReference type="GO" id="GO:0030139">
    <property type="term" value="C:endocytic vesicle"/>
    <property type="evidence" value="ECO:0007669"/>
    <property type="project" value="TreeGrafter"/>
</dbReference>
<dbReference type="PROSITE" id="PS51205">
    <property type="entry name" value="VPS9"/>
    <property type="match status" value="1"/>
</dbReference>
<dbReference type="InParanoid" id="W7XCY0"/>
<dbReference type="KEGG" id="tet:TTHERM_000895611"/>
<dbReference type="GeneID" id="24441027"/>
<evidence type="ECO:0000259" key="2">
    <source>
        <dbReference type="PROSITE" id="PS51205"/>
    </source>
</evidence>
<dbReference type="PANTHER" id="PTHR23101:SF25">
    <property type="entry name" value="GTPASE-ACTIVATING PROTEIN AND VPS9 DOMAIN-CONTAINING PROTEIN 1"/>
    <property type="match status" value="1"/>
</dbReference>
<dbReference type="STRING" id="312017.W7XCY0"/>
<reference evidence="4" key="1">
    <citation type="journal article" date="2006" name="PLoS Biol.">
        <title>Macronuclear genome sequence of the ciliate Tetrahymena thermophila, a model eukaryote.</title>
        <authorList>
            <person name="Eisen J.A."/>
            <person name="Coyne R.S."/>
            <person name="Wu M."/>
            <person name="Wu D."/>
            <person name="Thiagarajan M."/>
            <person name="Wortman J.R."/>
            <person name="Badger J.H."/>
            <person name="Ren Q."/>
            <person name="Amedeo P."/>
            <person name="Jones K.M."/>
            <person name="Tallon L.J."/>
            <person name="Delcher A.L."/>
            <person name="Salzberg S.L."/>
            <person name="Silva J.C."/>
            <person name="Haas B.J."/>
            <person name="Majoros W.H."/>
            <person name="Farzad M."/>
            <person name="Carlton J.M."/>
            <person name="Smith R.K. Jr."/>
            <person name="Garg J."/>
            <person name="Pearlman R.E."/>
            <person name="Karrer K.M."/>
            <person name="Sun L."/>
            <person name="Manning G."/>
            <person name="Elde N.C."/>
            <person name="Turkewitz A.P."/>
            <person name="Asai D.J."/>
            <person name="Wilkes D.E."/>
            <person name="Wang Y."/>
            <person name="Cai H."/>
            <person name="Collins K."/>
            <person name="Stewart B.A."/>
            <person name="Lee S.R."/>
            <person name="Wilamowska K."/>
            <person name="Weinberg Z."/>
            <person name="Ruzzo W.L."/>
            <person name="Wloga D."/>
            <person name="Gaertig J."/>
            <person name="Frankel J."/>
            <person name="Tsao C.-C."/>
            <person name="Gorovsky M.A."/>
            <person name="Keeling P.J."/>
            <person name="Waller R.F."/>
            <person name="Patron N.J."/>
            <person name="Cherry J.M."/>
            <person name="Stover N.A."/>
            <person name="Krieger C.J."/>
            <person name="del Toro C."/>
            <person name="Ryder H.F."/>
            <person name="Williamson S.C."/>
            <person name="Barbeau R.A."/>
            <person name="Hamilton E.P."/>
            <person name="Orias E."/>
        </authorList>
    </citation>
    <scope>NUCLEOTIDE SEQUENCE [LARGE SCALE GENOMIC DNA]</scope>
    <source>
        <strain evidence="4">SB210</strain>
    </source>
</reference>
<dbReference type="RefSeq" id="XP_012652144.1">
    <property type="nucleotide sequence ID" value="XM_012796690.1"/>
</dbReference>
<sequence length="463" mass="54398">MSSDTSEFQVIEEKNSDESQFENIQHESKEINNSGSNNNNNNNTYSNIIMNSSSEEQNDKEIIDNIKQENNEKENQDTIQENIQQGYKIVNNFNSSESDSNDTSQDDDAKVTFTEKIKLEIASNLKAKIIDFIRKVQQNPKIQDDMPEYIQDHIYEFEHVFQEIFQEPQAVHKLNGEAIEVIVIKPLHDILMKKYPVKQDKRLEFYFRVYEFITLTMFEIDSAVLKHPNYTKATKCLQKIDQVKTPKEKLNLIASASVLLSKALQTIYPKMPVGADQLLPMMIFTIIQAKPEKPYANLMFTQEYRCKWRIKGIDQYYLATYESALEFIDCIDAQKLKINETIFDQLYSKNYEKYKDLGYLHEFEQKKINPFLTSTQSLSMLQKVEKQMQDLNQKMNIDEQLNLKFVNQNLSTVKLNQLPEVYAEYQMMVDGYKDMIQRSQKILQSLDDFCHNENNKKSIFNIF</sequence>
<dbReference type="GO" id="GO:0016192">
    <property type="term" value="P:vesicle-mediated transport"/>
    <property type="evidence" value="ECO:0007669"/>
    <property type="project" value="InterPro"/>
</dbReference>
<dbReference type="InterPro" id="IPR037191">
    <property type="entry name" value="VPS9_dom_sf"/>
</dbReference>